<dbReference type="Proteomes" id="UP000537130">
    <property type="component" value="Unassembled WGS sequence"/>
</dbReference>
<dbReference type="AlphaFoldDB" id="A0A7W4W559"/>
<name>A0A7W4W559_9GAMM</name>
<accession>A0A7W4W559</accession>
<protein>
    <recommendedName>
        <fullName evidence="3">DUF3348 domain-containing protein</fullName>
    </recommendedName>
</protein>
<dbReference type="RefSeq" id="WP_183410376.1">
    <property type="nucleotide sequence ID" value="NZ_JACHWY010000002.1"/>
</dbReference>
<proteinExistence type="predicted"/>
<comment type="caution">
    <text evidence="1">The sequence shown here is derived from an EMBL/GenBank/DDBJ whole genome shotgun (WGS) entry which is preliminary data.</text>
</comment>
<evidence type="ECO:0000313" key="2">
    <source>
        <dbReference type="Proteomes" id="UP000537130"/>
    </source>
</evidence>
<evidence type="ECO:0008006" key="3">
    <source>
        <dbReference type="Google" id="ProtNLM"/>
    </source>
</evidence>
<keyword evidence="2" id="KW-1185">Reference proteome</keyword>
<evidence type="ECO:0000313" key="1">
    <source>
        <dbReference type="EMBL" id="MBB3047604.1"/>
    </source>
</evidence>
<dbReference type="Pfam" id="PF11828">
    <property type="entry name" value="DUF3348"/>
    <property type="match status" value="1"/>
</dbReference>
<organism evidence="1 2">
    <name type="scientific">Litorivivens lipolytica</name>
    <dbReference type="NCBI Taxonomy" id="1524264"/>
    <lineage>
        <taxon>Bacteria</taxon>
        <taxon>Pseudomonadati</taxon>
        <taxon>Pseudomonadota</taxon>
        <taxon>Gammaproteobacteria</taxon>
        <taxon>Litorivivens</taxon>
    </lineage>
</organism>
<sequence>MTQAPQDIRSQPPLLQHLVSMNLLPDVRPAPYNLAELLGDQIGLSDSISLARALMSLDKVKAADTISMERPQRQFLNARGGIIRFILRSFDPSDTSAPFMLPVANRPTLEDPAEGVKPYLRFYSLHQSEMDHRISKLRKSLRASLTLDPPPRSQLAALDKIVDDTFGEYSRQVLGGVIKLVGEHFHARRQTFIESAETDQLTDPSAWTCEGGWIHGFHQDMQQLLLAELDLRLLPARALLDVLEPQDKS</sequence>
<dbReference type="InterPro" id="IPR021783">
    <property type="entry name" value="DUF3348"/>
</dbReference>
<dbReference type="EMBL" id="JACHWY010000002">
    <property type="protein sequence ID" value="MBB3047604.1"/>
    <property type="molecule type" value="Genomic_DNA"/>
</dbReference>
<reference evidence="1 2" key="1">
    <citation type="submission" date="2020-08" db="EMBL/GenBank/DDBJ databases">
        <title>Genomic Encyclopedia of Type Strains, Phase III (KMG-III): the genomes of soil and plant-associated and newly described type strains.</title>
        <authorList>
            <person name="Whitman W."/>
        </authorList>
    </citation>
    <scope>NUCLEOTIDE SEQUENCE [LARGE SCALE GENOMIC DNA]</scope>
    <source>
        <strain evidence="1 2">CECT 8654</strain>
    </source>
</reference>
<gene>
    <name evidence="1" type="ORF">FHR99_001870</name>
</gene>